<dbReference type="Proteomes" id="UP000006695">
    <property type="component" value="Chromosome"/>
</dbReference>
<dbReference type="SUPFAM" id="SSF159501">
    <property type="entry name" value="EreA/ChaN-like"/>
    <property type="match status" value="1"/>
</dbReference>
<protein>
    <recommendedName>
        <fullName evidence="1">Haem-binding uptake Tiki superfamily ChaN domain-containing protein</fullName>
    </recommendedName>
</protein>
<name>A5GB15_GEOUR</name>
<reference evidence="2 3" key="1">
    <citation type="submission" date="2007-05" db="EMBL/GenBank/DDBJ databases">
        <title>Complete sequence of Geobacter uraniireducens Rf4.</title>
        <authorList>
            <consortium name="US DOE Joint Genome Institute"/>
            <person name="Copeland A."/>
            <person name="Lucas S."/>
            <person name="Lapidus A."/>
            <person name="Barry K."/>
            <person name="Detter J.C."/>
            <person name="Glavina del Rio T."/>
            <person name="Hammon N."/>
            <person name="Israni S."/>
            <person name="Dalin E."/>
            <person name="Tice H."/>
            <person name="Pitluck S."/>
            <person name="Chertkov O."/>
            <person name="Brettin T."/>
            <person name="Bruce D."/>
            <person name="Han C."/>
            <person name="Schmutz J."/>
            <person name="Larimer F."/>
            <person name="Land M."/>
            <person name="Hauser L."/>
            <person name="Kyrpides N."/>
            <person name="Mikhailova N."/>
            <person name="Shelobolina E."/>
            <person name="Aklujkar M."/>
            <person name="Lovley D."/>
            <person name="Richardson P."/>
        </authorList>
    </citation>
    <scope>NUCLEOTIDE SEQUENCE [LARGE SCALE GENOMIC DNA]</scope>
    <source>
        <strain evidence="2 3">Rf4</strain>
    </source>
</reference>
<dbReference type="EMBL" id="CP000698">
    <property type="protein sequence ID" value="ABQ25229.1"/>
    <property type="molecule type" value="Genomic_DNA"/>
</dbReference>
<dbReference type="OrthoDB" id="9795827at2"/>
<dbReference type="CDD" id="cd14727">
    <property type="entry name" value="ChanN-like"/>
    <property type="match status" value="1"/>
</dbReference>
<dbReference type="STRING" id="351605.Gura_1023"/>
<dbReference type="KEGG" id="gur:Gura_1023"/>
<dbReference type="Pfam" id="PF04187">
    <property type="entry name" value="Cofac_haem_bdg"/>
    <property type="match status" value="1"/>
</dbReference>
<dbReference type="InterPro" id="IPR007314">
    <property type="entry name" value="Cofac_haem-bd_dom"/>
</dbReference>
<sequence length="269" mass="29636">MLMTGVLAASLAGCGGGRAQWLAGADRPAFDRMIADARQARVVFVGEFHDQREHHALQLDIIKALQQSGTPLAIGLEMFDMESQPVLERWVRGEMDLREFMAYYQQNWTISWAEYDSILLYGRNNRVPLVALNAPADLVRKVAHGGFRSLSPDETARLPVGVNGAASPSYRGFMRDVFADHELDAASFNNFCEAQAVRNNTMGSLIGGYLAKNPGRTMVVITGVGHAMRRAVADDLGKGLGLTTRVIIPVTEGLFDRIDRDDADYFVYP</sequence>
<evidence type="ECO:0000313" key="3">
    <source>
        <dbReference type="Proteomes" id="UP000006695"/>
    </source>
</evidence>
<accession>A5GB15</accession>
<keyword evidence="3" id="KW-1185">Reference proteome</keyword>
<gene>
    <name evidence="2" type="ordered locus">Gura_1023</name>
</gene>
<evidence type="ECO:0000313" key="2">
    <source>
        <dbReference type="EMBL" id="ABQ25229.1"/>
    </source>
</evidence>
<dbReference type="AlphaFoldDB" id="A5GB15"/>
<dbReference type="HOGENOM" id="CLU_035488_2_0_7"/>
<proteinExistence type="predicted"/>
<dbReference type="Gene3D" id="3.40.50.11550">
    <property type="match status" value="1"/>
</dbReference>
<feature type="domain" description="Haem-binding uptake Tiki superfamily ChaN" evidence="1">
    <location>
        <begin position="33"/>
        <end position="229"/>
    </location>
</feature>
<organism evidence="2 3">
    <name type="scientific">Geotalea uraniireducens (strain Rf4)</name>
    <name type="common">Geobacter uraniireducens</name>
    <dbReference type="NCBI Taxonomy" id="351605"/>
    <lineage>
        <taxon>Bacteria</taxon>
        <taxon>Pseudomonadati</taxon>
        <taxon>Thermodesulfobacteriota</taxon>
        <taxon>Desulfuromonadia</taxon>
        <taxon>Geobacterales</taxon>
        <taxon>Geobacteraceae</taxon>
        <taxon>Geotalea</taxon>
    </lineage>
</organism>
<evidence type="ECO:0000259" key="1">
    <source>
        <dbReference type="Pfam" id="PF04187"/>
    </source>
</evidence>